<evidence type="ECO:0000256" key="2">
    <source>
        <dbReference type="ARBA" id="ARBA00022692"/>
    </source>
</evidence>
<evidence type="ECO:0000313" key="9">
    <source>
        <dbReference type="Proteomes" id="UP001341840"/>
    </source>
</evidence>
<feature type="domain" description="Late embryogenesis abundant protein LEA-2 subgroup" evidence="7">
    <location>
        <begin position="127"/>
        <end position="224"/>
    </location>
</feature>
<name>A0ABU6XBN2_9FABA</name>
<proteinExistence type="predicted"/>
<evidence type="ECO:0000259" key="7">
    <source>
        <dbReference type="Pfam" id="PF03168"/>
    </source>
</evidence>
<comment type="caution">
    <text evidence="8">The sequence shown here is derived from an EMBL/GenBank/DDBJ whole genome shotgun (WGS) entry which is preliminary data.</text>
</comment>
<comment type="subcellular location">
    <subcellularLocation>
        <location evidence="1">Membrane</location>
        <topology evidence="1">Single-pass membrane protein</topology>
    </subcellularLocation>
</comment>
<dbReference type="Pfam" id="PF03168">
    <property type="entry name" value="LEA_2"/>
    <property type="match status" value="1"/>
</dbReference>
<evidence type="ECO:0000256" key="1">
    <source>
        <dbReference type="ARBA" id="ARBA00004167"/>
    </source>
</evidence>
<sequence>MAEHHRPHHPHHQHQIQTDDDDEPTQHHQHQHGRPHFQPKMNPHQRNMHMEKPNMANPRYYPPMNRPKREHYLCLIVTLLLLGIIILIIWLAYHPTKPHFTVASAAIFGLNATSPPLLAVTMQFSILIRNPNRRVSIYFDSLNAFVSYRDQPITPRVMLPPLYLEKHSTVALSPVIGGSPVPVSPEVSNGLIQDEGYGVVGLKLAFLGRLKWKAGDIRSAHYSIYVKCDMLVGLKKGFVGQVPLLGSPICNVDM</sequence>
<dbReference type="InterPro" id="IPR044839">
    <property type="entry name" value="NDR1-like"/>
</dbReference>
<reference evidence="8 9" key="1">
    <citation type="journal article" date="2023" name="Plants (Basel)">
        <title>Bridging the Gap: Combining Genomics and Transcriptomics Approaches to Understand Stylosanthes scabra, an Orphan Legume from the Brazilian Caatinga.</title>
        <authorList>
            <person name="Ferreira-Neto J.R.C."/>
            <person name="da Silva M.D."/>
            <person name="Binneck E."/>
            <person name="de Melo N.F."/>
            <person name="da Silva R.H."/>
            <person name="de Melo A.L.T.M."/>
            <person name="Pandolfi V."/>
            <person name="Bustamante F.O."/>
            <person name="Brasileiro-Vidal A.C."/>
            <person name="Benko-Iseppon A.M."/>
        </authorList>
    </citation>
    <scope>NUCLEOTIDE SEQUENCE [LARGE SCALE GENOMIC DNA]</scope>
    <source>
        <tissue evidence="8">Leaves</tissue>
    </source>
</reference>
<gene>
    <name evidence="8" type="ORF">PIB30_038069</name>
</gene>
<accession>A0ABU6XBN2</accession>
<evidence type="ECO:0000256" key="4">
    <source>
        <dbReference type="ARBA" id="ARBA00023136"/>
    </source>
</evidence>
<protein>
    <recommendedName>
        <fullName evidence="7">Late embryogenesis abundant protein LEA-2 subgroup domain-containing protein</fullName>
    </recommendedName>
</protein>
<feature type="transmembrane region" description="Helical" evidence="6">
    <location>
        <begin position="72"/>
        <end position="93"/>
    </location>
</feature>
<dbReference type="Proteomes" id="UP001341840">
    <property type="component" value="Unassembled WGS sequence"/>
</dbReference>
<evidence type="ECO:0000256" key="3">
    <source>
        <dbReference type="ARBA" id="ARBA00022989"/>
    </source>
</evidence>
<dbReference type="PANTHER" id="PTHR31415">
    <property type="entry name" value="OS05G0367900 PROTEIN"/>
    <property type="match status" value="1"/>
</dbReference>
<evidence type="ECO:0000256" key="5">
    <source>
        <dbReference type="SAM" id="MobiDB-lite"/>
    </source>
</evidence>
<feature type="compositionally biased region" description="Basic residues" evidence="5">
    <location>
        <begin position="1"/>
        <end position="14"/>
    </location>
</feature>
<evidence type="ECO:0000313" key="8">
    <source>
        <dbReference type="EMBL" id="MED6195465.1"/>
    </source>
</evidence>
<dbReference type="EMBL" id="JASCZI010211643">
    <property type="protein sequence ID" value="MED6195465.1"/>
    <property type="molecule type" value="Genomic_DNA"/>
</dbReference>
<keyword evidence="2 6" id="KW-0812">Transmembrane</keyword>
<dbReference type="PANTHER" id="PTHR31415:SF62">
    <property type="entry name" value="LATE EMBRYOGENESIS ABUNDANT PROTEIN"/>
    <property type="match status" value="1"/>
</dbReference>
<evidence type="ECO:0000256" key="6">
    <source>
        <dbReference type="SAM" id="Phobius"/>
    </source>
</evidence>
<feature type="region of interest" description="Disordered" evidence="5">
    <location>
        <begin position="1"/>
        <end position="53"/>
    </location>
</feature>
<feature type="transmembrane region" description="Helical" evidence="6">
    <location>
        <begin position="105"/>
        <end position="128"/>
    </location>
</feature>
<organism evidence="8 9">
    <name type="scientific">Stylosanthes scabra</name>
    <dbReference type="NCBI Taxonomy" id="79078"/>
    <lineage>
        <taxon>Eukaryota</taxon>
        <taxon>Viridiplantae</taxon>
        <taxon>Streptophyta</taxon>
        <taxon>Embryophyta</taxon>
        <taxon>Tracheophyta</taxon>
        <taxon>Spermatophyta</taxon>
        <taxon>Magnoliopsida</taxon>
        <taxon>eudicotyledons</taxon>
        <taxon>Gunneridae</taxon>
        <taxon>Pentapetalae</taxon>
        <taxon>rosids</taxon>
        <taxon>fabids</taxon>
        <taxon>Fabales</taxon>
        <taxon>Fabaceae</taxon>
        <taxon>Papilionoideae</taxon>
        <taxon>50 kb inversion clade</taxon>
        <taxon>dalbergioids sensu lato</taxon>
        <taxon>Dalbergieae</taxon>
        <taxon>Pterocarpus clade</taxon>
        <taxon>Stylosanthes</taxon>
    </lineage>
</organism>
<keyword evidence="4 6" id="KW-0472">Membrane</keyword>
<dbReference type="InterPro" id="IPR004864">
    <property type="entry name" value="LEA_2"/>
</dbReference>
<keyword evidence="9" id="KW-1185">Reference proteome</keyword>
<keyword evidence="3 6" id="KW-1133">Transmembrane helix</keyword>
<feature type="compositionally biased region" description="Basic residues" evidence="5">
    <location>
        <begin position="27"/>
        <end position="37"/>
    </location>
</feature>